<organism evidence="1 2">
    <name type="scientific">Peronosclerospora sorghi</name>
    <dbReference type="NCBI Taxonomy" id="230839"/>
    <lineage>
        <taxon>Eukaryota</taxon>
        <taxon>Sar</taxon>
        <taxon>Stramenopiles</taxon>
        <taxon>Oomycota</taxon>
        <taxon>Peronosporomycetes</taxon>
        <taxon>Peronosporales</taxon>
        <taxon>Peronosporaceae</taxon>
        <taxon>Peronosclerospora</taxon>
    </lineage>
</organism>
<keyword evidence="2" id="KW-1185">Reference proteome</keyword>
<protein>
    <submittedName>
        <fullName evidence="1">Uncharacterized protein</fullName>
    </submittedName>
</protein>
<evidence type="ECO:0000313" key="2">
    <source>
        <dbReference type="Proteomes" id="UP001163321"/>
    </source>
</evidence>
<dbReference type="Proteomes" id="UP001163321">
    <property type="component" value="Chromosome 3"/>
</dbReference>
<gene>
    <name evidence="1" type="ORF">PsorP6_008112</name>
</gene>
<sequence length="178" mass="20273">MKKRETNPTWCLPDMQAIQVTDQMYSPGAASTSSTIEETAENLLKATDRSPNLAALNDAATSRRKRIEEVSVSNKKGRVDITECFINVFELLKRSYAVNRDRALNLISRIQDDVLISLVAASRESTDVSTLLRHALQTRLEDNKVKLKNVLKWFQFQAKDKEPLKHPWVDFLSSMRHG</sequence>
<name>A0ACC0W8U9_9STRA</name>
<accession>A0ACC0W8U9</accession>
<evidence type="ECO:0000313" key="1">
    <source>
        <dbReference type="EMBL" id="KAI9914461.1"/>
    </source>
</evidence>
<dbReference type="EMBL" id="CM047582">
    <property type="protein sequence ID" value="KAI9914461.1"/>
    <property type="molecule type" value="Genomic_DNA"/>
</dbReference>
<reference evidence="1 2" key="1">
    <citation type="journal article" date="2022" name="bioRxiv">
        <title>The genome of the oomycete Peronosclerospora sorghi, a cosmopolitan pathogen of maize and sorghum, is inflated with dispersed pseudogenes.</title>
        <authorList>
            <person name="Fletcher K."/>
            <person name="Martin F."/>
            <person name="Isakeit T."/>
            <person name="Cavanaugh K."/>
            <person name="Magill C."/>
            <person name="Michelmore R."/>
        </authorList>
    </citation>
    <scope>NUCLEOTIDE SEQUENCE [LARGE SCALE GENOMIC DNA]</scope>
    <source>
        <strain evidence="1">P6</strain>
    </source>
</reference>
<proteinExistence type="predicted"/>
<comment type="caution">
    <text evidence="1">The sequence shown here is derived from an EMBL/GenBank/DDBJ whole genome shotgun (WGS) entry which is preliminary data.</text>
</comment>